<reference evidence="2" key="1">
    <citation type="journal article" date="2023" name="G3 (Bethesda)">
        <title>Genome assembly and association tests identify interacting loci associated with vigor, precocity, and sex in interspecific pistachio rootstocks.</title>
        <authorList>
            <person name="Palmer W."/>
            <person name="Jacygrad E."/>
            <person name="Sagayaradj S."/>
            <person name="Cavanaugh K."/>
            <person name="Han R."/>
            <person name="Bertier L."/>
            <person name="Beede B."/>
            <person name="Kafkas S."/>
            <person name="Golino D."/>
            <person name="Preece J."/>
            <person name="Michelmore R."/>
        </authorList>
    </citation>
    <scope>NUCLEOTIDE SEQUENCE [LARGE SCALE GENOMIC DNA]</scope>
</reference>
<dbReference type="EMBL" id="CM047906">
    <property type="protein sequence ID" value="KAJ0086845.1"/>
    <property type="molecule type" value="Genomic_DNA"/>
</dbReference>
<keyword evidence="2" id="KW-1185">Reference proteome</keyword>
<comment type="caution">
    <text evidence="1">The sequence shown here is derived from an EMBL/GenBank/DDBJ whole genome shotgun (WGS) entry which is preliminary data.</text>
</comment>
<name>A0ACC1AJI4_9ROSI</name>
<proteinExistence type="predicted"/>
<sequence>MTAFWYTLVPLGKLTVNLSKLSSPKLTTAAVRNTNQTNKIKPVTKFESNPATNNLWNHT</sequence>
<evidence type="ECO:0000313" key="2">
    <source>
        <dbReference type="Proteomes" id="UP001164250"/>
    </source>
</evidence>
<organism evidence="1 2">
    <name type="scientific">Pistacia atlantica</name>
    <dbReference type="NCBI Taxonomy" id="434234"/>
    <lineage>
        <taxon>Eukaryota</taxon>
        <taxon>Viridiplantae</taxon>
        <taxon>Streptophyta</taxon>
        <taxon>Embryophyta</taxon>
        <taxon>Tracheophyta</taxon>
        <taxon>Spermatophyta</taxon>
        <taxon>Magnoliopsida</taxon>
        <taxon>eudicotyledons</taxon>
        <taxon>Gunneridae</taxon>
        <taxon>Pentapetalae</taxon>
        <taxon>rosids</taxon>
        <taxon>malvids</taxon>
        <taxon>Sapindales</taxon>
        <taxon>Anacardiaceae</taxon>
        <taxon>Pistacia</taxon>
    </lineage>
</organism>
<protein>
    <submittedName>
        <fullName evidence="1">Uncharacterized protein</fullName>
    </submittedName>
</protein>
<gene>
    <name evidence="1" type="ORF">Patl1_07541</name>
</gene>
<accession>A0ACC1AJI4</accession>
<dbReference type="Proteomes" id="UP001164250">
    <property type="component" value="Chromosome 10"/>
</dbReference>
<evidence type="ECO:0000313" key="1">
    <source>
        <dbReference type="EMBL" id="KAJ0086845.1"/>
    </source>
</evidence>